<dbReference type="RefSeq" id="WP_330484831.1">
    <property type="nucleotide sequence ID" value="NZ_JAZBJZ010000076.1"/>
</dbReference>
<evidence type="ECO:0000313" key="6">
    <source>
        <dbReference type="Proteomes" id="UP001333818"/>
    </source>
</evidence>
<dbReference type="InterPro" id="IPR002818">
    <property type="entry name" value="DJ-1/PfpI"/>
</dbReference>
<reference evidence="5" key="1">
    <citation type="submission" date="2024-01" db="EMBL/GenBank/DDBJ databases">
        <title>Bank of Algae and Cyanobacteria of the Azores (BACA) strain genomes.</title>
        <authorList>
            <person name="Luz R."/>
            <person name="Cordeiro R."/>
            <person name="Fonseca A."/>
            <person name="Goncalves V."/>
        </authorList>
    </citation>
    <scope>NUCLEOTIDE SEQUENCE</scope>
    <source>
        <strain evidence="5">BACA0141</strain>
    </source>
</reference>
<comment type="similarity">
    <text evidence="3">Belongs to the peptidase C56 family. HSP31-like subfamily.</text>
</comment>
<protein>
    <submittedName>
        <fullName evidence="5">Type 1 glutamine amidotransferase domain-containing protein</fullName>
    </submittedName>
</protein>
<evidence type="ECO:0000259" key="4">
    <source>
        <dbReference type="Pfam" id="PF01965"/>
    </source>
</evidence>
<keyword evidence="5" id="KW-0315">Glutamine amidotransferase</keyword>
<organism evidence="5 6">
    <name type="scientific">Tumidithrix elongata BACA0141</name>
    <dbReference type="NCBI Taxonomy" id="2716417"/>
    <lineage>
        <taxon>Bacteria</taxon>
        <taxon>Bacillati</taxon>
        <taxon>Cyanobacteriota</taxon>
        <taxon>Cyanophyceae</taxon>
        <taxon>Pseudanabaenales</taxon>
        <taxon>Pseudanabaenaceae</taxon>
        <taxon>Tumidithrix</taxon>
        <taxon>Tumidithrix elongata</taxon>
    </lineage>
</organism>
<evidence type="ECO:0000256" key="2">
    <source>
        <dbReference type="ARBA" id="ARBA00023239"/>
    </source>
</evidence>
<dbReference type="InterPro" id="IPR050325">
    <property type="entry name" value="Prot/Nucl_acid_deglycase"/>
</dbReference>
<dbReference type="GO" id="GO:0005737">
    <property type="term" value="C:cytoplasm"/>
    <property type="evidence" value="ECO:0007669"/>
    <property type="project" value="TreeGrafter"/>
</dbReference>
<name>A0AAW9Q1B8_9CYAN</name>
<evidence type="ECO:0000256" key="1">
    <source>
        <dbReference type="ARBA" id="ARBA00023016"/>
    </source>
</evidence>
<proteinExistence type="inferred from homology"/>
<comment type="caution">
    <text evidence="5">The sequence shown here is derived from an EMBL/GenBank/DDBJ whole genome shotgun (WGS) entry which is preliminary data.</text>
</comment>
<dbReference type="PANTHER" id="PTHR48094">
    <property type="entry name" value="PROTEIN/NUCLEIC ACID DEGLYCASE DJ-1-RELATED"/>
    <property type="match status" value="1"/>
</dbReference>
<dbReference type="CDD" id="cd03141">
    <property type="entry name" value="GATase1_Hsp31_like"/>
    <property type="match status" value="1"/>
</dbReference>
<accession>A0AAW9Q1B8</accession>
<dbReference type="GO" id="GO:0019172">
    <property type="term" value="F:glyoxalase III activity"/>
    <property type="evidence" value="ECO:0007669"/>
    <property type="project" value="TreeGrafter"/>
</dbReference>
<dbReference type="PANTHER" id="PTHR48094:SF11">
    <property type="entry name" value="GLUTATHIONE-INDEPENDENT GLYOXALASE HSP31-RELATED"/>
    <property type="match status" value="1"/>
</dbReference>
<dbReference type="AlphaFoldDB" id="A0AAW9Q1B8"/>
<feature type="domain" description="DJ-1/PfpI" evidence="4">
    <location>
        <begin position="36"/>
        <end position="186"/>
    </location>
</feature>
<dbReference type="InterPro" id="IPR029062">
    <property type="entry name" value="Class_I_gatase-like"/>
</dbReference>
<dbReference type="GO" id="GO:0019243">
    <property type="term" value="P:methylglyoxal catabolic process to D-lactate via S-lactoyl-glutathione"/>
    <property type="evidence" value="ECO:0007669"/>
    <property type="project" value="TreeGrafter"/>
</dbReference>
<evidence type="ECO:0000256" key="3">
    <source>
        <dbReference type="ARBA" id="ARBA00038493"/>
    </source>
</evidence>
<dbReference type="EMBL" id="JAZBJZ010000076">
    <property type="protein sequence ID" value="MEE3718398.1"/>
    <property type="molecule type" value="Genomic_DNA"/>
</dbReference>
<keyword evidence="6" id="KW-1185">Reference proteome</keyword>
<gene>
    <name evidence="5" type="ORF">V2H45_16780</name>
</gene>
<sequence>MSKTLNLSKTSSKKILMVVSNPAISTTLGWPVGFWASELIHAWYEFIEVGYEVTIASPKGGKVEFDGLSDPRDASGYSAEDILSMGFIHTPKLMALLENTPSLDDVSAANFDAIVVAGGQGPMFTFPSETRLHQLLAEFYEAEKVTAALCHGTCALLYVKLSDGKPLIEGKTMTGFANVEEDFADRIVGQKVMPFRIEDEAKKLGANFITGGLFKEFALRDGRLVTGQQQYSGKLTAKLAIEALGV</sequence>
<dbReference type="SUPFAM" id="SSF52317">
    <property type="entry name" value="Class I glutamine amidotransferase-like"/>
    <property type="match status" value="1"/>
</dbReference>
<dbReference type="Gene3D" id="3.40.50.880">
    <property type="match status" value="1"/>
</dbReference>
<keyword evidence="2" id="KW-0456">Lyase</keyword>
<dbReference type="Pfam" id="PF01965">
    <property type="entry name" value="DJ-1_PfpI"/>
    <property type="match status" value="1"/>
</dbReference>
<keyword evidence="1" id="KW-0346">Stress response</keyword>
<evidence type="ECO:0000313" key="5">
    <source>
        <dbReference type="EMBL" id="MEE3718398.1"/>
    </source>
</evidence>
<dbReference type="Proteomes" id="UP001333818">
    <property type="component" value="Unassembled WGS sequence"/>
</dbReference>